<dbReference type="Proteomes" id="UP000248987">
    <property type="component" value="Unassembled WGS sequence"/>
</dbReference>
<reference evidence="1 2" key="1">
    <citation type="submission" date="2018-06" db="EMBL/GenBank/DDBJ databases">
        <title>Genomic Encyclopedia of Archaeal and Bacterial Type Strains, Phase II (KMG-II): from individual species to whole genera.</title>
        <authorList>
            <person name="Goeker M."/>
        </authorList>
    </citation>
    <scope>NUCLEOTIDE SEQUENCE [LARGE SCALE GENOMIC DNA]</scope>
    <source>
        <strain evidence="1 2">DSM 12408</strain>
    </source>
</reference>
<name>A0A327RK71_9FLAO</name>
<keyword evidence="2" id="KW-1185">Reference proteome</keyword>
<dbReference type="AlphaFoldDB" id="A0A327RK71"/>
<gene>
    <name evidence="1" type="ORF">LX77_03862</name>
</gene>
<comment type="caution">
    <text evidence="1">The sequence shown here is derived from an EMBL/GenBank/DDBJ whole genome shotgun (WGS) entry which is preliminary data.</text>
</comment>
<accession>A0A327RK71</accession>
<sequence>MSLDIEILKTKQKELNQVVKSVYDIQFTKFNSFATKGHKDHYHFVLHDLIKRAKIEQDNLENIEILEN</sequence>
<protein>
    <submittedName>
        <fullName evidence="1">Uncharacterized protein</fullName>
    </submittedName>
</protein>
<evidence type="ECO:0000313" key="1">
    <source>
        <dbReference type="EMBL" id="RAJ17536.1"/>
    </source>
</evidence>
<evidence type="ECO:0000313" key="2">
    <source>
        <dbReference type="Proteomes" id="UP000248987"/>
    </source>
</evidence>
<organism evidence="1 2">
    <name type="scientific">Gelidibacter algens</name>
    <dbReference type="NCBI Taxonomy" id="49280"/>
    <lineage>
        <taxon>Bacteria</taxon>
        <taxon>Pseudomonadati</taxon>
        <taxon>Bacteroidota</taxon>
        <taxon>Flavobacteriia</taxon>
        <taxon>Flavobacteriales</taxon>
        <taxon>Flavobacteriaceae</taxon>
        <taxon>Gelidibacter</taxon>
    </lineage>
</organism>
<dbReference type="RefSeq" id="WP_111626066.1">
    <property type="nucleotide sequence ID" value="NZ_QLLQ01000034.1"/>
</dbReference>
<dbReference type="EMBL" id="QLLQ01000034">
    <property type="protein sequence ID" value="RAJ17536.1"/>
    <property type="molecule type" value="Genomic_DNA"/>
</dbReference>
<proteinExistence type="predicted"/>